<dbReference type="SUPFAM" id="SSF82714">
    <property type="entry name" value="Multidrug efflux transporter AcrB TolC docking domain, DN and DC subdomains"/>
    <property type="match status" value="2"/>
</dbReference>
<comment type="caution">
    <text evidence="9">Lacks conserved residue(s) required for the propagation of feature annotation.</text>
</comment>
<feature type="transmembrane region" description="Helical" evidence="9">
    <location>
        <begin position="441"/>
        <end position="461"/>
    </location>
</feature>
<keyword evidence="5 9" id="KW-0997">Cell inner membrane</keyword>
<proteinExistence type="inferred from homology"/>
<dbReference type="Proteomes" id="UP001224682">
    <property type="component" value="Unassembled WGS sequence"/>
</dbReference>
<feature type="transmembrane region" description="Helical" evidence="9">
    <location>
        <begin position="473"/>
        <end position="491"/>
    </location>
</feature>
<feature type="transmembrane region" description="Helical" evidence="9">
    <location>
        <begin position="971"/>
        <end position="992"/>
    </location>
</feature>
<dbReference type="InterPro" id="IPR027463">
    <property type="entry name" value="AcrB_DN_DC_subdom"/>
</dbReference>
<evidence type="ECO:0000256" key="5">
    <source>
        <dbReference type="ARBA" id="ARBA00022519"/>
    </source>
</evidence>
<evidence type="ECO:0000256" key="1">
    <source>
        <dbReference type="ARBA" id="ARBA00004429"/>
    </source>
</evidence>
<keyword evidence="6 9" id="KW-0812">Transmembrane</keyword>
<feature type="transmembrane region" description="Helical" evidence="9">
    <location>
        <begin position="874"/>
        <end position="890"/>
    </location>
</feature>
<dbReference type="PANTHER" id="PTHR32063:SF13">
    <property type="entry name" value="MULTIDRUG EFFLUX PUMP SUBUNIT ACRB-RELATED"/>
    <property type="match status" value="1"/>
</dbReference>
<accession>A0ABU0B8S8</accession>
<keyword evidence="7 9" id="KW-1133">Transmembrane helix</keyword>
<organism evidence="10 11">
    <name type="scientific">Ancylobacter polymorphus</name>
    <dbReference type="NCBI Taxonomy" id="223390"/>
    <lineage>
        <taxon>Bacteria</taxon>
        <taxon>Pseudomonadati</taxon>
        <taxon>Pseudomonadota</taxon>
        <taxon>Alphaproteobacteria</taxon>
        <taxon>Hyphomicrobiales</taxon>
        <taxon>Xanthobacteraceae</taxon>
        <taxon>Ancylobacter</taxon>
    </lineage>
</organism>
<evidence type="ECO:0000256" key="2">
    <source>
        <dbReference type="ARBA" id="ARBA00010942"/>
    </source>
</evidence>
<sequence>MLSRFFIERPVLSNTLALLIVLLGALALTSLPISQYPDVVPPTVSVTATYPGASARTVMDTVALPIEQQVNGVEGMIYMQSTSGNDGSYSLVITFDIGTDPDMAQVLVQNRVSLATAQLPSAVSTQGLNVQKKSTSILQFVNLYSQDGRYDNLFLANYAAISLENELARLPGVGSVTVLGSGSYAMRIWLDPERLQTYGLTPADVSTAIQQQSTQVTAGMVAAPPTPASVNFQYVINVTGRFSEAADFERIVVKAADEGGGRLVRIGDVGRVELGAATYGHTATLDGKPSAAIAISQLTGANALTVAEEVNAKMKELAAAFPQGLDYKVSFDSTKFVTASVDEVYETLVIAALLVLAVILIFLQDWRAMLVPATTVPVTIVGAFAAMYLLGYTVNTTSLFALVLAIGIVVDDAIVIVEGVSRHMEAGLSSRDAAIKAMSELTGPIIGITLVLMAVFLPAAMMSGLTGKMYQQFALVIAATALISAVNAMTLKPTQCALWLRPSTPPAQRNVVYRAFNTVYDRAEAVYVALVRRLVRGALLTSLVGLGLIGLAFYGLTQVPTAFLPSEDQGYFIVSLNLPDSASAARTEAVVATAVEKIRSLDGIDSVIGVSGISPLDNNATLYSTGMLYVVLKDWSERTTNALSAAGIGARVRAALDNLGTAEVMVMMPPPIQGIGNSSGFTLMVEMKDGTSDFTALQNAANDVVDAAGTQTALSHVGTNFRGAVKQLRLDVDRVKAETYGLTVGQVFSALEAYVGSSYVNQFTRFNMVFQVYVQADAPFRLQPADILNLKVKGAGGEMVPLGQVAHFVDDAGPPLITLYNLYPAAQVTGSPATGFSSGEAMSLMDQVAAYALPASMGAAWTGMSYQERLVGNQIYFVFAVALVLVYFVLSGQYESWLQPLAVILAVPLTLLGTVAALEITGLPNDLYTQIGIVLLIALAAKNAILIVEYAREKRMEGMDIAQAAVEASRLRFRPILMTSFAFIFGMLPLAFASGAGAGARVSLGIAVVSGMLASTGLAVLFVPAFFTVLERMRGKPAAPHAAA</sequence>
<feature type="transmembrane region" description="Helical" evidence="9">
    <location>
        <begin position="344"/>
        <end position="363"/>
    </location>
</feature>
<evidence type="ECO:0000313" key="11">
    <source>
        <dbReference type="Proteomes" id="UP001224682"/>
    </source>
</evidence>
<dbReference type="SUPFAM" id="SSF82866">
    <property type="entry name" value="Multidrug efflux transporter AcrB transmembrane domain"/>
    <property type="match status" value="2"/>
</dbReference>
<dbReference type="Gene3D" id="3.30.70.1440">
    <property type="entry name" value="Multidrug efflux transporter AcrB pore domain"/>
    <property type="match status" value="1"/>
</dbReference>
<evidence type="ECO:0000256" key="7">
    <source>
        <dbReference type="ARBA" id="ARBA00022989"/>
    </source>
</evidence>
<dbReference type="PANTHER" id="PTHR32063">
    <property type="match status" value="1"/>
</dbReference>
<dbReference type="Gene3D" id="3.30.2090.10">
    <property type="entry name" value="Multidrug efflux transporter AcrB TolC docking domain, DN and DC subdomains"/>
    <property type="match status" value="2"/>
</dbReference>
<feature type="transmembrane region" description="Helical" evidence="9">
    <location>
        <begin position="902"/>
        <end position="921"/>
    </location>
</feature>
<keyword evidence="11" id="KW-1185">Reference proteome</keyword>
<feature type="transmembrane region" description="Helical" evidence="9">
    <location>
        <begin position="398"/>
        <end position="420"/>
    </location>
</feature>
<feature type="transmembrane region" description="Helical" evidence="9">
    <location>
        <begin position="370"/>
        <end position="392"/>
    </location>
</feature>
<keyword evidence="3 9" id="KW-0813">Transport</keyword>
<protein>
    <recommendedName>
        <fullName evidence="9">Efflux pump membrane transporter</fullName>
    </recommendedName>
</protein>
<dbReference type="Gene3D" id="3.30.70.1320">
    <property type="entry name" value="Multidrug efflux transporter AcrB pore domain like"/>
    <property type="match status" value="1"/>
</dbReference>
<keyword evidence="8 9" id="KW-0472">Membrane</keyword>
<comment type="subcellular location">
    <subcellularLocation>
        <location evidence="1 9">Cell inner membrane</location>
        <topology evidence="1 9">Multi-pass membrane protein</topology>
    </subcellularLocation>
</comment>
<evidence type="ECO:0000313" key="10">
    <source>
        <dbReference type="EMBL" id="MDQ0302237.1"/>
    </source>
</evidence>
<name>A0ABU0B8S8_9HYPH</name>
<keyword evidence="4" id="KW-1003">Cell membrane</keyword>
<dbReference type="PRINTS" id="PR00702">
    <property type="entry name" value="ACRIFLAVINRP"/>
</dbReference>
<evidence type="ECO:0000256" key="3">
    <source>
        <dbReference type="ARBA" id="ARBA00022448"/>
    </source>
</evidence>
<evidence type="ECO:0000256" key="8">
    <source>
        <dbReference type="ARBA" id="ARBA00023136"/>
    </source>
</evidence>
<dbReference type="InterPro" id="IPR001036">
    <property type="entry name" value="Acrflvin-R"/>
</dbReference>
<dbReference type="SUPFAM" id="SSF82693">
    <property type="entry name" value="Multidrug efflux transporter AcrB pore domain, PN1, PN2, PC1 and PC2 subdomains"/>
    <property type="match status" value="3"/>
</dbReference>
<dbReference type="InterPro" id="IPR004764">
    <property type="entry name" value="MdtF-like"/>
</dbReference>
<evidence type="ECO:0000256" key="6">
    <source>
        <dbReference type="ARBA" id="ARBA00022692"/>
    </source>
</evidence>
<dbReference type="Gene3D" id="1.20.1640.10">
    <property type="entry name" value="Multidrug efflux transporter AcrB transmembrane domain"/>
    <property type="match status" value="2"/>
</dbReference>
<feature type="transmembrane region" description="Helical" evidence="9">
    <location>
        <begin position="537"/>
        <end position="556"/>
    </location>
</feature>
<dbReference type="EMBL" id="JAUSUI010000002">
    <property type="protein sequence ID" value="MDQ0302237.1"/>
    <property type="molecule type" value="Genomic_DNA"/>
</dbReference>
<dbReference type="Pfam" id="PF00873">
    <property type="entry name" value="ACR_tran"/>
    <property type="match status" value="1"/>
</dbReference>
<dbReference type="RefSeq" id="WP_307018955.1">
    <property type="nucleotide sequence ID" value="NZ_JAUSUI010000002.1"/>
</dbReference>
<comment type="similarity">
    <text evidence="2 9">Belongs to the resistance-nodulation-cell division (RND) (TC 2.A.6) family.</text>
</comment>
<comment type="caution">
    <text evidence="10">The sequence shown here is derived from an EMBL/GenBank/DDBJ whole genome shotgun (WGS) entry which is preliminary data.</text>
</comment>
<gene>
    <name evidence="10" type="ORF">J2S75_001260</name>
</gene>
<reference evidence="10 11" key="1">
    <citation type="submission" date="2023-07" db="EMBL/GenBank/DDBJ databases">
        <title>Genomic Encyclopedia of Type Strains, Phase IV (KMG-IV): sequencing the most valuable type-strain genomes for metagenomic binning, comparative biology and taxonomic classification.</title>
        <authorList>
            <person name="Goeker M."/>
        </authorList>
    </citation>
    <scope>NUCLEOTIDE SEQUENCE [LARGE SCALE GENOMIC DNA]</scope>
    <source>
        <strain evidence="10 11">DSM 2457</strain>
    </source>
</reference>
<dbReference type="Gene3D" id="3.30.70.1430">
    <property type="entry name" value="Multidrug efflux transporter AcrB pore domain"/>
    <property type="match status" value="2"/>
</dbReference>
<evidence type="ECO:0000256" key="4">
    <source>
        <dbReference type="ARBA" id="ARBA00022475"/>
    </source>
</evidence>
<evidence type="ECO:0000256" key="9">
    <source>
        <dbReference type="RuleBase" id="RU364070"/>
    </source>
</evidence>
<feature type="transmembrane region" description="Helical" evidence="9">
    <location>
        <begin position="1004"/>
        <end position="1027"/>
    </location>
</feature>
<feature type="transmembrane region" description="Helical" evidence="9">
    <location>
        <begin position="927"/>
        <end position="950"/>
    </location>
</feature>
<dbReference type="NCBIfam" id="TIGR00915">
    <property type="entry name" value="2A0602"/>
    <property type="match status" value="1"/>
</dbReference>